<reference evidence="7 8" key="1">
    <citation type="journal article" date="2016" name="Nat. Commun.">
        <title>Thousands of microbial genomes shed light on interconnected biogeochemical processes in an aquifer system.</title>
        <authorList>
            <person name="Anantharaman K."/>
            <person name="Brown C.T."/>
            <person name="Hug L.A."/>
            <person name="Sharon I."/>
            <person name="Castelle C.J."/>
            <person name="Probst A.J."/>
            <person name="Thomas B.C."/>
            <person name="Singh A."/>
            <person name="Wilkins M.J."/>
            <person name="Karaoz U."/>
            <person name="Brodie E.L."/>
            <person name="Williams K.H."/>
            <person name="Hubbard S.S."/>
            <person name="Banfield J.F."/>
        </authorList>
    </citation>
    <scope>NUCLEOTIDE SEQUENCE [LARGE SCALE GENOMIC DNA]</scope>
</reference>
<comment type="caution">
    <text evidence="7">The sequence shown here is derived from an EMBL/GenBank/DDBJ whole genome shotgun (WGS) entry which is preliminary data.</text>
</comment>
<keyword evidence="5" id="KW-0699">rRNA-binding</keyword>
<comment type="function">
    <text evidence="5">One of two assembly initiator proteins, it binds directly to the 5'-end of the 23S rRNA, where it nucleates assembly of the 50S subunit.</text>
</comment>
<dbReference type="InterPro" id="IPR005824">
    <property type="entry name" value="KOW"/>
</dbReference>
<dbReference type="GO" id="GO:0006412">
    <property type="term" value="P:translation"/>
    <property type="evidence" value="ECO:0007669"/>
    <property type="project" value="UniProtKB-UniRule"/>
</dbReference>
<dbReference type="Gene3D" id="2.30.30.30">
    <property type="match status" value="1"/>
</dbReference>
<accession>A0A1G2GVS6</accession>
<evidence type="ECO:0000256" key="1">
    <source>
        <dbReference type="ARBA" id="ARBA00010618"/>
    </source>
</evidence>
<dbReference type="GO" id="GO:0005840">
    <property type="term" value="C:ribosome"/>
    <property type="evidence" value="ECO:0007669"/>
    <property type="project" value="UniProtKB-KW"/>
</dbReference>
<dbReference type="InterPro" id="IPR008991">
    <property type="entry name" value="Translation_prot_SH3-like_sf"/>
</dbReference>
<comment type="subunit">
    <text evidence="5">Part of the 50S ribosomal subunit.</text>
</comment>
<protein>
    <recommendedName>
        <fullName evidence="4 5">Large ribosomal subunit protein uL24</fullName>
    </recommendedName>
</protein>
<dbReference type="Pfam" id="PF17136">
    <property type="entry name" value="ribosomal_L24"/>
    <property type="match status" value="1"/>
</dbReference>
<organism evidence="7 8">
    <name type="scientific">Candidatus Ryanbacteria bacterium RIFCSPLOWO2_01_FULL_48_26</name>
    <dbReference type="NCBI Taxonomy" id="1802126"/>
    <lineage>
        <taxon>Bacteria</taxon>
        <taxon>Candidatus Ryaniibacteriota</taxon>
    </lineage>
</organism>
<evidence type="ECO:0000256" key="4">
    <source>
        <dbReference type="ARBA" id="ARBA00035206"/>
    </source>
</evidence>
<dbReference type="HAMAP" id="MF_01326_B">
    <property type="entry name" value="Ribosomal_uL24_B"/>
    <property type="match status" value="1"/>
</dbReference>
<feature type="domain" description="KOW" evidence="6">
    <location>
        <begin position="6"/>
        <end position="33"/>
    </location>
</feature>
<dbReference type="SMART" id="SM00739">
    <property type="entry name" value="KOW"/>
    <property type="match status" value="1"/>
</dbReference>
<dbReference type="EMBL" id="MHNW01000009">
    <property type="protein sequence ID" value="OGZ54283.1"/>
    <property type="molecule type" value="Genomic_DNA"/>
</dbReference>
<keyword evidence="5" id="KW-0694">RNA-binding</keyword>
<dbReference type="InterPro" id="IPR057264">
    <property type="entry name" value="Ribosomal_uL24_C"/>
</dbReference>
<proteinExistence type="inferred from homology"/>
<dbReference type="SUPFAM" id="SSF50104">
    <property type="entry name" value="Translation proteins SH3-like domain"/>
    <property type="match status" value="1"/>
</dbReference>
<dbReference type="InterPro" id="IPR003256">
    <property type="entry name" value="Ribosomal_uL24"/>
</dbReference>
<evidence type="ECO:0000256" key="2">
    <source>
        <dbReference type="ARBA" id="ARBA00022980"/>
    </source>
</evidence>
<dbReference type="STRING" id="1802126.A3B25_02615"/>
<comment type="similarity">
    <text evidence="1 5">Belongs to the universal ribosomal protein uL24 family.</text>
</comment>
<dbReference type="Pfam" id="PF00467">
    <property type="entry name" value="KOW"/>
    <property type="match status" value="1"/>
</dbReference>
<evidence type="ECO:0000313" key="7">
    <source>
        <dbReference type="EMBL" id="OGZ54283.1"/>
    </source>
</evidence>
<gene>
    <name evidence="5" type="primary">rplX</name>
    <name evidence="7" type="ORF">A3B25_02615</name>
</gene>
<comment type="function">
    <text evidence="5">One of the proteins that surrounds the polypeptide exit tunnel on the outside of the subunit.</text>
</comment>
<evidence type="ECO:0000256" key="5">
    <source>
        <dbReference type="HAMAP-Rule" id="MF_01326"/>
    </source>
</evidence>
<dbReference type="CDD" id="cd06089">
    <property type="entry name" value="KOW_RPL26"/>
    <property type="match status" value="1"/>
</dbReference>
<dbReference type="PANTHER" id="PTHR12903">
    <property type="entry name" value="MITOCHONDRIAL RIBOSOMAL PROTEIN L24"/>
    <property type="match status" value="1"/>
</dbReference>
<dbReference type="InterPro" id="IPR014722">
    <property type="entry name" value="Rib_uL2_dom2"/>
</dbReference>
<dbReference type="Proteomes" id="UP000179106">
    <property type="component" value="Unassembled WGS sequence"/>
</dbReference>
<evidence type="ECO:0000256" key="3">
    <source>
        <dbReference type="ARBA" id="ARBA00023274"/>
    </source>
</evidence>
<dbReference type="GO" id="GO:1990904">
    <property type="term" value="C:ribonucleoprotein complex"/>
    <property type="evidence" value="ECO:0007669"/>
    <property type="project" value="UniProtKB-KW"/>
</dbReference>
<keyword evidence="3 5" id="KW-0687">Ribonucleoprotein</keyword>
<evidence type="ECO:0000259" key="6">
    <source>
        <dbReference type="SMART" id="SM00739"/>
    </source>
</evidence>
<dbReference type="GO" id="GO:0003735">
    <property type="term" value="F:structural constituent of ribosome"/>
    <property type="evidence" value="ECO:0007669"/>
    <property type="project" value="InterPro"/>
</dbReference>
<dbReference type="NCBIfam" id="TIGR01079">
    <property type="entry name" value="rplX_bact"/>
    <property type="match status" value="1"/>
</dbReference>
<sequence>MITFLKIKKGDTVAVLRGKDHGKTGKIVKVYPADGKVMIDGVNERIRHTKPRRQGQKGQRVTISHPIVVSNVQLVCPYCKKRTRVGYRVESDSKVRVCKKCKADLA</sequence>
<dbReference type="GO" id="GO:0019843">
    <property type="term" value="F:rRNA binding"/>
    <property type="evidence" value="ECO:0007669"/>
    <property type="project" value="UniProtKB-UniRule"/>
</dbReference>
<name>A0A1G2GVS6_9BACT</name>
<keyword evidence="2 5" id="KW-0689">Ribosomal protein</keyword>
<evidence type="ECO:0000313" key="8">
    <source>
        <dbReference type="Proteomes" id="UP000179106"/>
    </source>
</evidence>
<dbReference type="InterPro" id="IPR041988">
    <property type="entry name" value="Ribosomal_uL24_KOW"/>
</dbReference>
<dbReference type="AlphaFoldDB" id="A0A1G2GVS6"/>